<evidence type="ECO:0000313" key="3">
    <source>
        <dbReference type="Proteomes" id="UP000789572"/>
    </source>
</evidence>
<feature type="transmembrane region" description="Helical" evidence="1">
    <location>
        <begin position="26"/>
        <end position="48"/>
    </location>
</feature>
<sequence>MFLNVVGLLGVVYSFNWNKAPIEACYFQALATQFAAFVTGACGINFTIQTYRLLVLYKRRDLTQSRLRYYYYGFLIIYPIIGTAIVSTVAIMERAVKPRFYHCDIVSPIWVRLVSYNGANLLLSIPGTYFSARAAIAVYRHTGQFKSTKLSANDVTNSQGSTDNLAITTEALESRVNILDAEKHSHIQLPKIIQDSKSAKKVEQGINLKASIQNYGITRSAAIRMVVFTLAYALTNLAASVGIILDVIANKPLDPHPGGSDFVGASIGIPLLLVFGTSSEIRHWTGDKVRSLFNRNYGSQLP</sequence>
<keyword evidence="3" id="KW-1185">Reference proteome</keyword>
<feature type="transmembrane region" description="Helical" evidence="1">
    <location>
        <begin position="69"/>
        <end position="92"/>
    </location>
</feature>
<feature type="transmembrane region" description="Helical" evidence="1">
    <location>
        <begin position="262"/>
        <end position="281"/>
    </location>
</feature>
<evidence type="ECO:0000256" key="1">
    <source>
        <dbReference type="SAM" id="Phobius"/>
    </source>
</evidence>
<proteinExistence type="predicted"/>
<keyword evidence="1" id="KW-0472">Membrane</keyword>
<reference evidence="2" key="1">
    <citation type="submission" date="2021-06" db="EMBL/GenBank/DDBJ databases">
        <authorList>
            <person name="Kallberg Y."/>
            <person name="Tangrot J."/>
            <person name="Rosling A."/>
        </authorList>
    </citation>
    <scope>NUCLEOTIDE SEQUENCE</scope>
    <source>
        <strain evidence="2">IA702</strain>
    </source>
</reference>
<accession>A0A9N9CC18</accession>
<feature type="transmembrane region" description="Helical" evidence="1">
    <location>
        <begin position="225"/>
        <end position="250"/>
    </location>
</feature>
<keyword evidence="1" id="KW-1133">Transmembrane helix</keyword>
<protein>
    <submittedName>
        <fullName evidence="2">10431_t:CDS:1</fullName>
    </submittedName>
</protein>
<dbReference type="Proteomes" id="UP000789572">
    <property type="component" value="Unassembled WGS sequence"/>
</dbReference>
<dbReference type="AlphaFoldDB" id="A0A9N9CC18"/>
<dbReference type="EMBL" id="CAJVPJ010001521">
    <property type="protein sequence ID" value="CAG8594533.1"/>
    <property type="molecule type" value="Genomic_DNA"/>
</dbReference>
<keyword evidence="1" id="KW-0812">Transmembrane</keyword>
<name>A0A9N9CC18_9GLOM</name>
<dbReference type="OrthoDB" id="3256745at2759"/>
<evidence type="ECO:0000313" key="2">
    <source>
        <dbReference type="EMBL" id="CAG8594533.1"/>
    </source>
</evidence>
<gene>
    <name evidence="2" type="ORF">POCULU_LOCUS7146</name>
</gene>
<organism evidence="2 3">
    <name type="scientific">Paraglomus occultum</name>
    <dbReference type="NCBI Taxonomy" id="144539"/>
    <lineage>
        <taxon>Eukaryota</taxon>
        <taxon>Fungi</taxon>
        <taxon>Fungi incertae sedis</taxon>
        <taxon>Mucoromycota</taxon>
        <taxon>Glomeromycotina</taxon>
        <taxon>Glomeromycetes</taxon>
        <taxon>Paraglomerales</taxon>
        <taxon>Paraglomeraceae</taxon>
        <taxon>Paraglomus</taxon>
    </lineage>
</organism>
<comment type="caution">
    <text evidence="2">The sequence shown here is derived from an EMBL/GenBank/DDBJ whole genome shotgun (WGS) entry which is preliminary data.</text>
</comment>